<feature type="compositionally biased region" description="Polar residues" evidence="1">
    <location>
        <begin position="21"/>
        <end position="41"/>
    </location>
</feature>
<dbReference type="EMBL" id="JAOWRF010000316">
    <property type="protein sequence ID" value="MCV3216130.1"/>
    <property type="molecule type" value="Genomic_DNA"/>
</dbReference>
<dbReference type="Proteomes" id="UP001526143">
    <property type="component" value="Unassembled WGS sequence"/>
</dbReference>
<feature type="compositionally biased region" description="Basic and acidic residues" evidence="1">
    <location>
        <begin position="8"/>
        <end position="20"/>
    </location>
</feature>
<reference evidence="2 3" key="1">
    <citation type="submission" date="2022-10" db="EMBL/GenBank/DDBJ databases">
        <title>Identification of biosynthetic pathway for the production of the potent trypsin inhibitor radiosumin.</title>
        <authorList>
            <person name="Fewer D.P."/>
            <person name="Delbaje E."/>
            <person name="Ouyang X."/>
            <person name="Agostino P.D."/>
            <person name="Wahlsten M."/>
            <person name="Jokela J."/>
            <person name="Permi P."/>
            <person name="Haapaniemi E."/>
            <person name="Koistinen H."/>
        </authorList>
    </citation>
    <scope>NUCLEOTIDE SEQUENCE [LARGE SCALE GENOMIC DNA]</scope>
    <source>
        <strain evidence="2 3">NIES-515</strain>
    </source>
</reference>
<comment type="caution">
    <text evidence="2">The sequence shown here is derived from an EMBL/GenBank/DDBJ whole genome shotgun (WGS) entry which is preliminary data.</text>
</comment>
<accession>A0ABT3B4F2</accession>
<sequence length="101" mass="11777">MRSHRLHPLQDRHPVNKSDRTPVNQRRSPFSLQKSDRTPQSPIKKAIAHLPAKKRCLRRAAPTHFCLHKSDRSSPNQKRCLGWANSTHFSPQKRSHFLTLK</sequence>
<keyword evidence="3" id="KW-1185">Reference proteome</keyword>
<evidence type="ECO:0000256" key="1">
    <source>
        <dbReference type="SAM" id="MobiDB-lite"/>
    </source>
</evidence>
<name>A0ABT3B4F2_9CYAN</name>
<organism evidence="2 3">
    <name type="scientific">Plectonema radiosum NIES-515</name>
    <dbReference type="NCBI Taxonomy" id="2986073"/>
    <lineage>
        <taxon>Bacteria</taxon>
        <taxon>Bacillati</taxon>
        <taxon>Cyanobacteriota</taxon>
        <taxon>Cyanophyceae</taxon>
        <taxon>Oscillatoriophycideae</taxon>
        <taxon>Oscillatoriales</taxon>
        <taxon>Microcoleaceae</taxon>
        <taxon>Plectonema</taxon>
    </lineage>
</organism>
<protein>
    <submittedName>
        <fullName evidence="2">Uncharacterized protein</fullName>
    </submittedName>
</protein>
<proteinExistence type="predicted"/>
<evidence type="ECO:0000313" key="2">
    <source>
        <dbReference type="EMBL" id="MCV3216130.1"/>
    </source>
</evidence>
<feature type="region of interest" description="Disordered" evidence="1">
    <location>
        <begin position="1"/>
        <end position="43"/>
    </location>
</feature>
<gene>
    <name evidence="2" type="ORF">OGM63_21900</name>
</gene>
<dbReference type="RefSeq" id="WP_263747776.1">
    <property type="nucleotide sequence ID" value="NZ_JAOWRF010000316.1"/>
</dbReference>
<evidence type="ECO:0000313" key="3">
    <source>
        <dbReference type="Proteomes" id="UP001526143"/>
    </source>
</evidence>